<feature type="binding site" evidence="9 10">
    <location>
        <position position="325"/>
    </location>
    <ligand>
        <name>S-adenosyl-L-methionine</name>
        <dbReference type="ChEBI" id="CHEBI:59789"/>
    </ligand>
</feature>
<feature type="binding site" evidence="9 10">
    <location>
        <position position="373"/>
    </location>
    <ligand>
        <name>S-adenosyl-L-methionine</name>
        <dbReference type="ChEBI" id="CHEBI:59789"/>
    </ligand>
</feature>
<evidence type="ECO:0000256" key="8">
    <source>
        <dbReference type="ARBA" id="ARBA00023014"/>
    </source>
</evidence>
<dbReference type="InterPro" id="IPR001566">
    <property type="entry name" value="23S_rRNA_MeTrfase_RlmD"/>
</dbReference>
<dbReference type="NCBIfam" id="TIGR00479">
    <property type="entry name" value="rumA"/>
    <property type="match status" value="1"/>
</dbReference>
<keyword evidence="15" id="KW-1185">Reference proteome</keyword>
<comment type="caution">
    <text evidence="14">The sequence shown here is derived from an EMBL/GenBank/DDBJ whole genome shotgun (WGS) entry which is preliminary data.</text>
</comment>
<feature type="active site" evidence="11">
    <location>
        <position position="399"/>
    </location>
</feature>
<evidence type="ECO:0000313" key="15">
    <source>
        <dbReference type="Proteomes" id="UP001556709"/>
    </source>
</evidence>
<evidence type="ECO:0000256" key="6">
    <source>
        <dbReference type="ARBA" id="ARBA00022723"/>
    </source>
</evidence>
<dbReference type="CDD" id="cd02440">
    <property type="entry name" value="AdoMet_MTases"/>
    <property type="match status" value="1"/>
</dbReference>
<dbReference type="InterPro" id="IPR030390">
    <property type="entry name" value="MeTrfase_TrmA_AS"/>
</dbReference>
<dbReference type="NCBIfam" id="NF009639">
    <property type="entry name" value="PRK13168.1"/>
    <property type="match status" value="1"/>
</dbReference>
<dbReference type="RefSeq" id="WP_367958525.1">
    <property type="nucleotide sequence ID" value="NZ_JBAKFK010000002.1"/>
</dbReference>
<feature type="binding site" evidence="9">
    <location>
        <position position="84"/>
    </location>
    <ligand>
        <name>[4Fe-4S] cluster</name>
        <dbReference type="ChEBI" id="CHEBI:49883"/>
    </ligand>
</feature>
<feature type="binding site" evidence="9">
    <location>
        <position position="87"/>
    </location>
    <ligand>
        <name>[4Fe-4S] cluster</name>
        <dbReference type="ChEBI" id="CHEBI:49883"/>
    </ligand>
</feature>
<dbReference type="SUPFAM" id="SSF50249">
    <property type="entry name" value="Nucleic acid-binding proteins"/>
    <property type="match status" value="1"/>
</dbReference>
<evidence type="ECO:0000256" key="2">
    <source>
        <dbReference type="ARBA" id="ARBA00022552"/>
    </source>
</evidence>
<dbReference type="EC" id="2.1.1.190" evidence="9"/>
<evidence type="ECO:0000256" key="1">
    <source>
        <dbReference type="ARBA" id="ARBA00022485"/>
    </source>
</evidence>
<dbReference type="Pfam" id="PF05958">
    <property type="entry name" value="tRNA_U5-meth_tr"/>
    <property type="match status" value="1"/>
</dbReference>
<feature type="binding site" evidence="9">
    <location>
        <position position="352"/>
    </location>
    <ligand>
        <name>S-adenosyl-L-methionine</name>
        <dbReference type="ChEBI" id="CHEBI:59789"/>
    </ligand>
</feature>
<dbReference type="GO" id="GO:0032259">
    <property type="term" value="P:methylation"/>
    <property type="evidence" value="ECO:0007669"/>
    <property type="project" value="UniProtKB-KW"/>
</dbReference>
<dbReference type="PROSITE" id="PS50926">
    <property type="entry name" value="TRAM"/>
    <property type="match status" value="1"/>
</dbReference>
<comment type="catalytic activity">
    <reaction evidence="9">
        <text>uridine(1939) in 23S rRNA + S-adenosyl-L-methionine = 5-methyluridine(1939) in 23S rRNA + S-adenosyl-L-homocysteine + H(+)</text>
        <dbReference type="Rhea" id="RHEA:42908"/>
        <dbReference type="Rhea" id="RHEA-COMP:10278"/>
        <dbReference type="Rhea" id="RHEA-COMP:10279"/>
        <dbReference type="ChEBI" id="CHEBI:15378"/>
        <dbReference type="ChEBI" id="CHEBI:57856"/>
        <dbReference type="ChEBI" id="CHEBI:59789"/>
        <dbReference type="ChEBI" id="CHEBI:65315"/>
        <dbReference type="ChEBI" id="CHEBI:74447"/>
        <dbReference type="EC" id="2.1.1.190"/>
    </reaction>
</comment>
<dbReference type="InterPro" id="IPR010280">
    <property type="entry name" value="U5_MeTrfase_fam"/>
</dbReference>
<dbReference type="PROSITE" id="PS51687">
    <property type="entry name" value="SAM_MT_RNA_M5U"/>
    <property type="match status" value="1"/>
</dbReference>
<feature type="binding site" evidence="9">
    <location>
        <position position="78"/>
    </location>
    <ligand>
        <name>[4Fe-4S] cluster</name>
        <dbReference type="ChEBI" id="CHEBI:49883"/>
    </ligand>
</feature>
<dbReference type="InterPro" id="IPR012340">
    <property type="entry name" value="NA-bd_OB-fold"/>
</dbReference>
<feature type="active site" description="Nucleophile" evidence="9 10">
    <location>
        <position position="399"/>
    </location>
</feature>
<feature type="binding site" evidence="9 10">
    <location>
        <position position="304"/>
    </location>
    <ligand>
        <name>S-adenosyl-L-methionine</name>
        <dbReference type="ChEBI" id="CHEBI:59789"/>
    </ligand>
</feature>
<keyword evidence="4 9" id="KW-0808">Transferase</keyword>
<feature type="region of interest" description="Disordered" evidence="12">
    <location>
        <begin position="53"/>
        <end position="74"/>
    </location>
</feature>
<keyword evidence="6 9" id="KW-0479">Metal-binding</keyword>
<dbReference type="Proteomes" id="UP001556709">
    <property type="component" value="Unassembled WGS sequence"/>
</dbReference>
<feature type="binding site" evidence="9">
    <location>
        <position position="167"/>
    </location>
    <ligand>
        <name>[4Fe-4S] cluster</name>
        <dbReference type="ChEBI" id="CHEBI:49883"/>
    </ligand>
</feature>
<accession>A0ABV3TC84</accession>
<reference evidence="14 15" key="1">
    <citation type="submission" date="2024-02" db="EMBL/GenBank/DDBJ databases">
        <title>New especies of Spiribacter isolated from saline water.</title>
        <authorList>
            <person name="Leon M.J."/>
            <person name="De La Haba R."/>
            <person name="Sanchez-Porro C."/>
            <person name="Ventosa A."/>
        </authorList>
    </citation>
    <scope>NUCLEOTIDE SEQUENCE [LARGE SCALE GENOMIC DNA]</scope>
    <source>
        <strain evidence="15">ag22IC6-390</strain>
    </source>
</reference>
<gene>
    <name evidence="9 14" type="primary">rlmD</name>
    <name evidence="14" type="ORF">V6X73_05805</name>
</gene>
<sequence>MGGRRGRRLPKEPVTFDIETLSHEGRGIAHHNGRVAFIQGALPGETVDAKIHKRRRQQDEGQALSVHEPAAERVDPPCPHAGVCGGCSLQHLDPEAQIRHKAQSLESLLTRTGGVTPERWLAPITGPVQGYRRRARLGVKYVPRKGDRVLVGFRERFSPFIADIDSCDVLDERVGALLPALSTLIRGLSIPDRIAQIEVAAGDDAVGLVFRNLRTLSAGDREALIAFGKTHGVRVYEQPGNEQTVAPIGHGHERLHYALPAFELTFAFAPTDFTQVNAAINRAMVNQAVELLAPVPDSRVLDLFCGLGNFTLPLATRAGEVIGLEGEEALVARGQENAAANGMANTRFAAADLTQLSPSAEWLGGPVDRVLLDPPRSGALEVLPGIARLAPQRIVYVSCGPATLARDAGILVHEHGYRLEQVGLMDMFPHTGHAEAMAVFSRGR</sequence>
<keyword evidence="8 9" id="KW-0411">Iron-sulfur</keyword>
<evidence type="ECO:0000256" key="11">
    <source>
        <dbReference type="PROSITE-ProRule" id="PRU10015"/>
    </source>
</evidence>
<protein>
    <recommendedName>
        <fullName evidence="9">23S rRNA (uracil(1939)-C(5))-methyltransferase RlmD</fullName>
        <ecNumber evidence="9">2.1.1.190</ecNumber>
    </recommendedName>
    <alternativeName>
        <fullName evidence="9">23S rRNA(m5U1939)-methyltransferase</fullName>
    </alternativeName>
</protein>
<comment type="similarity">
    <text evidence="9">Belongs to the class I-like SAM-binding methyltransferase superfamily. RNA M5U methyltransferase family. RlmD subfamily.</text>
</comment>
<evidence type="ECO:0000256" key="5">
    <source>
        <dbReference type="ARBA" id="ARBA00022691"/>
    </source>
</evidence>
<organism evidence="14 15">
    <name type="scientific">Spiribacter pallidus</name>
    <dbReference type="NCBI Taxonomy" id="1987936"/>
    <lineage>
        <taxon>Bacteria</taxon>
        <taxon>Pseudomonadati</taxon>
        <taxon>Pseudomonadota</taxon>
        <taxon>Gammaproteobacteria</taxon>
        <taxon>Chromatiales</taxon>
        <taxon>Ectothiorhodospiraceae</taxon>
        <taxon>Spiribacter</taxon>
    </lineage>
</organism>
<feature type="binding site" evidence="9 10">
    <location>
        <position position="275"/>
    </location>
    <ligand>
        <name>S-adenosyl-L-methionine</name>
        <dbReference type="ChEBI" id="CHEBI:59789"/>
    </ligand>
</feature>
<dbReference type="Pfam" id="PF01938">
    <property type="entry name" value="TRAM"/>
    <property type="match status" value="1"/>
</dbReference>
<dbReference type="PANTHER" id="PTHR11061">
    <property type="entry name" value="RNA M5U METHYLTRANSFERASE"/>
    <property type="match status" value="1"/>
</dbReference>
<evidence type="ECO:0000256" key="4">
    <source>
        <dbReference type="ARBA" id="ARBA00022679"/>
    </source>
</evidence>
<evidence type="ECO:0000256" key="9">
    <source>
        <dbReference type="HAMAP-Rule" id="MF_01010"/>
    </source>
</evidence>
<dbReference type="InterPro" id="IPR002792">
    <property type="entry name" value="TRAM_dom"/>
</dbReference>
<feature type="binding site" evidence="9">
    <location>
        <position position="309"/>
    </location>
    <ligand>
        <name>S-adenosyl-L-methionine</name>
        <dbReference type="ChEBI" id="CHEBI:59789"/>
    </ligand>
</feature>
<dbReference type="Gene3D" id="3.40.50.150">
    <property type="entry name" value="Vaccinia Virus protein VP39"/>
    <property type="match status" value="1"/>
</dbReference>
<evidence type="ECO:0000256" key="12">
    <source>
        <dbReference type="SAM" id="MobiDB-lite"/>
    </source>
</evidence>
<keyword evidence="5 9" id="KW-0949">S-adenosyl-L-methionine</keyword>
<evidence type="ECO:0000256" key="10">
    <source>
        <dbReference type="PROSITE-ProRule" id="PRU01024"/>
    </source>
</evidence>
<evidence type="ECO:0000256" key="7">
    <source>
        <dbReference type="ARBA" id="ARBA00023004"/>
    </source>
</evidence>
<evidence type="ECO:0000256" key="3">
    <source>
        <dbReference type="ARBA" id="ARBA00022603"/>
    </source>
</evidence>
<proteinExistence type="inferred from homology"/>
<dbReference type="GO" id="GO:0008168">
    <property type="term" value="F:methyltransferase activity"/>
    <property type="evidence" value="ECO:0007669"/>
    <property type="project" value="UniProtKB-KW"/>
</dbReference>
<feature type="domain" description="TRAM" evidence="13">
    <location>
        <begin position="7"/>
        <end position="65"/>
    </location>
</feature>
<dbReference type="PROSITE" id="PS01230">
    <property type="entry name" value="TRMA_1"/>
    <property type="match status" value="1"/>
</dbReference>
<dbReference type="EMBL" id="JBAKFM010000002">
    <property type="protein sequence ID" value="MEX0469237.1"/>
    <property type="molecule type" value="Genomic_DNA"/>
</dbReference>
<keyword evidence="1 9" id="KW-0004">4Fe-4S</keyword>
<dbReference type="HAMAP" id="MF_01010">
    <property type="entry name" value="23SrRNA_methyltr_RlmD"/>
    <property type="match status" value="1"/>
</dbReference>
<dbReference type="Gene3D" id="2.40.50.140">
    <property type="entry name" value="Nucleic acid-binding proteins"/>
    <property type="match status" value="1"/>
</dbReference>
<dbReference type="InterPro" id="IPR029063">
    <property type="entry name" value="SAM-dependent_MTases_sf"/>
</dbReference>
<evidence type="ECO:0000259" key="13">
    <source>
        <dbReference type="PROSITE" id="PS50926"/>
    </source>
</evidence>
<dbReference type="Gene3D" id="2.40.50.1070">
    <property type="match status" value="1"/>
</dbReference>
<evidence type="ECO:0000313" key="14">
    <source>
        <dbReference type="EMBL" id="MEX0469237.1"/>
    </source>
</evidence>
<comment type="function">
    <text evidence="9">Catalyzes the formation of 5-methyl-uridine at position 1939 (m5U1939) in 23S rRNA.</text>
</comment>
<dbReference type="SUPFAM" id="SSF53335">
    <property type="entry name" value="S-adenosyl-L-methionine-dependent methyltransferases"/>
    <property type="match status" value="1"/>
</dbReference>
<keyword evidence="7 9" id="KW-0408">Iron</keyword>
<dbReference type="PANTHER" id="PTHR11061:SF49">
    <property type="entry name" value="23S RRNA (URACIL(1939)-C(5))-METHYLTRANSFERASE RLMD"/>
    <property type="match status" value="1"/>
</dbReference>
<keyword evidence="2 9" id="KW-0698">rRNA processing</keyword>
<name>A0ABV3TC84_9GAMM</name>
<keyword evidence="3 9" id="KW-0489">Methyltransferase</keyword>